<dbReference type="GO" id="GO:0003735">
    <property type="term" value="F:structural constituent of ribosome"/>
    <property type="evidence" value="ECO:0007669"/>
    <property type="project" value="InterPro"/>
</dbReference>
<dbReference type="Pfam" id="PF14693">
    <property type="entry name" value="Ribosomal_TL5_C"/>
    <property type="match status" value="1"/>
</dbReference>
<accession>A0A0G9JU75</accession>
<dbReference type="EMBL" id="JAIQ01000140">
    <property type="protein sequence ID" value="KLD97843.1"/>
    <property type="molecule type" value="Genomic_DNA"/>
</dbReference>
<dbReference type="Gene3D" id="2.40.240.10">
    <property type="entry name" value="Ribosomal Protein L25, Chain P"/>
    <property type="match status" value="1"/>
</dbReference>
<dbReference type="GO" id="GO:0008097">
    <property type="term" value="F:5S rRNA binding"/>
    <property type="evidence" value="ECO:0007669"/>
    <property type="project" value="InterPro"/>
</dbReference>
<dbReference type="SMR" id="A0A0G9JU75"/>
<dbReference type="Pfam" id="PF01386">
    <property type="entry name" value="Ribosomal_L25p"/>
    <property type="match status" value="1"/>
</dbReference>
<dbReference type="InterPro" id="IPR020057">
    <property type="entry name" value="Ribosomal_bL25_b-dom"/>
</dbReference>
<evidence type="ECO:0000256" key="3">
    <source>
        <dbReference type="ARBA" id="ARBA00022980"/>
    </source>
</evidence>
<sequence length="178" mass="19735">MLEGIIRDSMTKQATKTLRREGYLIANIYGKGLENVAAAFKKNEFIKFLRNKETLAFDVKLGGNVLKVVVKEYQKCPLTSELLHVDLMVAQAGVRTSYSIPVKAVGTAKGLKNKGLLMVHTRRIPVKSTIENLPNEIVLDVTNLDTGDNILIRDIQFPANVDCYLDPRVPVVGVIKAK</sequence>
<reference evidence="8 9" key="1">
    <citation type="submission" date="2014-01" db="EMBL/GenBank/DDBJ databases">
        <title>Development of a Comparative Genomic Fingerprinting Assay for High Resolution Genotyping of Arcobacter butzleri.</title>
        <authorList>
            <person name="Webb A.L."/>
            <person name="Inglis G.D."/>
            <person name="Kruczkiewicz P."/>
            <person name="Selinger L.B."/>
            <person name="Taboada E.N."/>
        </authorList>
    </citation>
    <scope>NUCLEOTIDE SEQUENCE [LARGE SCALE GENOMIC DNA]</scope>
    <source>
        <strain evidence="8 9">L348</strain>
    </source>
</reference>
<dbReference type="GeneID" id="24304661"/>
<dbReference type="PANTHER" id="PTHR33284">
    <property type="entry name" value="RIBOSOMAL PROTEIN L25/GLN-TRNA SYNTHETASE, ANTI-CODON-BINDING DOMAIN-CONTAINING PROTEIN"/>
    <property type="match status" value="1"/>
</dbReference>
<evidence type="ECO:0000256" key="5">
    <source>
        <dbReference type="HAMAP-Rule" id="MF_01334"/>
    </source>
</evidence>
<dbReference type="GO" id="GO:0006412">
    <property type="term" value="P:translation"/>
    <property type="evidence" value="ECO:0007669"/>
    <property type="project" value="UniProtKB-UniRule"/>
</dbReference>
<dbReference type="GO" id="GO:0022625">
    <property type="term" value="C:cytosolic large ribosomal subunit"/>
    <property type="evidence" value="ECO:0007669"/>
    <property type="project" value="TreeGrafter"/>
</dbReference>
<evidence type="ECO:0000313" key="9">
    <source>
        <dbReference type="Proteomes" id="UP000035514"/>
    </source>
</evidence>
<name>A0A0G9JU75_9BACT</name>
<evidence type="ECO:0000259" key="6">
    <source>
        <dbReference type="Pfam" id="PF01386"/>
    </source>
</evidence>
<dbReference type="NCBIfam" id="NF004129">
    <property type="entry name" value="PRK05618.1-4"/>
    <property type="match status" value="1"/>
</dbReference>
<dbReference type="InterPro" id="IPR001021">
    <property type="entry name" value="Ribosomal_bL25_long"/>
</dbReference>
<dbReference type="InterPro" id="IPR029751">
    <property type="entry name" value="Ribosomal_L25_dom"/>
</dbReference>
<dbReference type="InterPro" id="IPR011035">
    <property type="entry name" value="Ribosomal_bL25/Gln-tRNA_synth"/>
</dbReference>
<keyword evidence="3 5" id="KW-0689">Ribosomal protein</keyword>
<dbReference type="RefSeq" id="WP_012012412.1">
    <property type="nucleotide sequence ID" value="NZ_JAIQ01000140.1"/>
</dbReference>
<dbReference type="AlphaFoldDB" id="A0A0G9JU75"/>
<evidence type="ECO:0000313" key="8">
    <source>
        <dbReference type="EMBL" id="KLD97843.1"/>
    </source>
</evidence>
<dbReference type="HAMAP" id="MF_01334">
    <property type="entry name" value="Ribosomal_bL25_CTC"/>
    <property type="match status" value="1"/>
</dbReference>
<organism evidence="8 9">
    <name type="scientific">Aliarcobacter butzleri L348</name>
    <dbReference type="NCBI Taxonomy" id="1447256"/>
    <lineage>
        <taxon>Bacteria</taxon>
        <taxon>Pseudomonadati</taxon>
        <taxon>Campylobacterota</taxon>
        <taxon>Epsilonproteobacteria</taxon>
        <taxon>Campylobacterales</taxon>
        <taxon>Arcobacteraceae</taxon>
        <taxon>Aliarcobacter</taxon>
    </lineage>
</organism>
<dbReference type="Proteomes" id="UP000035514">
    <property type="component" value="Unassembled WGS sequence"/>
</dbReference>
<keyword evidence="1 5" id="KW-0699">rRNA-binding</keyword>
<dbReference type="CDD" id="cd00495">
    <property type="entry name" value="Ribosomal_L25_TL5_CTC"/>
    <property type="match status" value="1"/>
</dbReference>
<gene>
    <name evidence="5" type="primary">rplY</name>
    <name evidence="5" type="synonym">ctc</name>
    <name evidence="8" type="ORF">AA20_10245</name>
</gene>
<dbReference type="Gene3D" id="2.170.120.20">
    <property type="entry name" value="Ribosomal protein L25, beta domain"/>
    <property type="match status" value="1"/>
</dbReference>
<evidence type="ECO:0000256" key="1">
    <source>
        <dbReference type="ARBA" id="ARBA00022730"/>
    </source>
</evidence>
<evidence type="ECO:0000256" key="2">
    <source>
        <dbReference type="ARBA" id="ARBA00022884"/>
    </source>
</evidence>
<comment type="caution">
    <text evidence="8">The sequence shown here is derived from an EMBL/GenBank/DDBJ whole genome shotgun (WGS) entry which is preliminary data.</text>
</comment>
<evidence type="ECO:0000256" key="4">
    <source>
        <dbReference type="ARBA" id="ARBA00023274"/>
    </source>
</evidence>
<protein>
    <recommendedName>
        <fullName evidence="5">Large ribosomal subunit protein bL25</fullName>
    </recommendedName>
    <alternativeName>
        <fullName evidence="5">General stress protein CTC</fullName>
    </alternativeName>
</protein>
<comment type="function">
    <text evidence="5">This is one of the proteins that binds to the 5S RNA in the ribosome where it forms part of the central protuberance.</text>
</comment>
<feature type="domain" description="Large ribosomal subunit protein bL25 beta" evidence="7">
    <location>
        <begin position="98"/>
        <end position="177"/>
    </location>
</feature>
<dbReference type="InterPro" id="IPR020930">
    <property type="entry name" value="Ribosomal_uL5_bac-type"/>
</dbReference>
<comment type="similarity">
    <text evidence="5">Belongs to the bacterial ribosomal protein bL25 family. CTC subfamily.</text>
</comment>
<dbReference type="PATRIC" id="fig|1447256.3.peg.2000"/>
<evidence type="ECO:0000259" key="7">
    <source>
        <dbReference type="Pfam" id="PF14693"/>
    </source>
</evidence>
<comment type="subunit">
    <text evidence="5">Part of the 50S ribosomal subunit; part of the 5S rRNA/L5/L18/L25 subcomplex. Contacts the 5S rRNA. Binds to the 5S rRNA independently of L5 and L18.</text>
</comment>
<dbReference type="NCBIfam" id="TIGR00731">
    <property type="entry name" value="bL25_bact_ctc"/>
    <property type="match status" value="1"/>
</dbReference>
<dbReference type="InterPro" id="IPR020056">
    <property type="entry name" value="Rbsml_bL25/Gln-tRNA_synth_N"/>
</dbReference>
<keyword evidence="4 5" id="KW-0687">Ribonucleoprotein</keyword>
<dbReference type="SUPFAM" id="SSF50715">
    <property type="entry name" value="Ribosomal protein L25-like"/>
    <property type="match status" value="1"/>
</dbReference>
<feature type="domain" description="Large ribosomal subunit protein bL25 L25" evidence="6">
    <location>
        <begin position="2"/>
        <end position="87"/>
    </location>
</feature>
<dbReference type="PANTHER" id="PTHR33284:SF1">
    <property type="entry name" value="RIBOSOMAL PROTEIN L25_GLN-TRNA SYNTHETASE, ANTI-CODON-BINDING DOMAIN-CONTAINING PROTEIN"/>
    <property type="match status" value="1"/>
</dbReference>
<proteinExistence type="inferred from homology"/>
<keyword evidence="2 5" id="KW-0694">RNA-binding</keyword>
<dbReference type="InterPro" id="IPR037121">
    <property type="entry name" value="Ribosomal_bL25_C"/>
</dbReference>